<dbReference type="GO" id="GO:0004523">
    <property type="term" value="F:RNA-DNA hybrid ribonuclease activity"/>
    <property type="evidence" value="ECO:0007669"/>
    <property type="project" value="UniProtKB-EC"/>
</dbReference>
<dbReference type="Pfam" id="PF00607">
    <property type="entry name" value="Gag_p24"/>
    <property type="match status" value="1"/>
</dbReference>
<dbReference type="PANTHER" id="PTHR33064:SF36">
    <property type="entry name" value="CCHC-TYPE DOMAIN-CONTAINING PROTEIN"/>
    <property type="match status" value="1"/>
</dbReference>
<evidence type="ECO:0000313" key="15">
    <source>
        <dbReference type="Proteomes" id="UP000269221"/>
    </source>
</evidence>
<dbReference type="GO" id="GO:0004190">
    <property type="term" value="F:aspartic-type endopeptidase activity"/>
    <property type="evidence" value="ECO:0007669"/>
    <property type="project" value="InterPro"/>
</dbReference>
<dbReference type="Gene3D" id="3.10.10.10">
    <property type="entry name" value="HIV Type 1 Reverse Transcriptase, subunit A, domain 1"/>
    <property type="match status" value="2"/>
</dbReference>
<dbReference type="SUPFAM" id="SSF47943">
    <property type="entry name" value="Retrovirus capsid protein, N-terminal core domain"/>
    <property type="match status" value="1"/>
</dbReference>
<dbReference type="InterPro" id="IPR043128">
    <property type="entry name" value="Rev_trsase/Diguanyl_cyclase"/>
</dbReference>
<dbReference type="Gene3D" id="3.30.420.10">
    <property type="entry name" value="Ribonuclease H-like superfamily/Ribonuclease H"/>
    <property type="match status" value="1"/>
</dbReference>
<dbReference type="GO" id="GO:0003964">
    <property type="term" value="F:RNA-directed DNA polymerase activity"/>
    <property type="evidence" value="ECO:0007669"/>
    <property type="project" value="UniProtKB-KW"/>
</dbReference>
<dbReference type="Gene3D" id="3.30.70.270">
    <property type="match status" value="4"/>
</dbReference>
<evidence type="ECO:0000313" key="14">
    <source>
        <dbReference type="EMBL" id="RMC19605.1"/>
    </source>
</evidence>
<dbReference type="SUPFAM" id="SSF50630">
    <property type="entry name" value="Acid proteases"/>
    <property type="match status" value="1"/>
</dbReference>
<dbReference type="GO" id="GO:0016032">
    <property type="term" value="P:viral process"/>
    <property type="evidence" value="ECO:0007669"/>
    <property type="project" value="InterPro"/>
</dbReference>
<evidence type="ECO:0000259" key="13">
    <source>
        <dbReference type="PROSITE" id="PS50879"/>
    </source>
</evidence>
<dbReference type="GO" id="GO:0006310">
    <property type="term" value="P:DNA recombination"/>
    <property type="evidence" value="ECO:0007669"/>
    <property type="project" value="UniProtKB-KW"/>
</dbReference>
<dbReference type="STRING" id="333673.A0A3M0L2E7"/>
<name>A0A3M0L2E7_HIRRU</name>
<dbReference type="OrthoDB" id="420169at2759"/>
<dbReference type="InterPro" id="IPR008919">
    <property type="entry name" value="Retrov_capsid_N"/>
</dbReference>
<keyword evidence="9" id="KW-0233">DNA recombination</keyword>
<keyword evidence="5" id="KW-0460">Magnesium</keyword>
<evidence type="ECO:0000256" key="1">
    <source>
        <dbReference type="ARBA" id="ARBA00010879"/>
    </source>
</evidence>
<keyword evidence="3" id="KW-0808">Transferase</keyword>
<reference evidence="14 15" key="1">
    <citation type="submission" date="2018-07" db="EMBL/GenBank/DDBJ databases">
        <title>A high quality draft genome assembly of the barn swallow (H. rustica rustica).</title>
        <authorList>
            <person name="Formenti G."/>
            <person name="Chiara M."/>
            <person name="Poveda L."/>
            <person name="Francoijs K.-J."/>
            <person name="Bonisoli-Alquati A."/>
            <person name="Canova L."/>
            <person name="Gianfranceschi L."/>
            <person name="Horner D.S."/>
            <person name="Saino N."/>
        </authorList>
    </citation>
    <scope>NUCLEOTIDE SEQUENCE [LARGE SCALE GENOMIC DNA]</scope>
    <source>
        <strain evidence="14">Chelidonia</strain>
        <tissue evidence="14">Blood</tissue>
    </source>
</reference>
<dbReference type="CDD" id="cd09273">
    <property type="entry name" value="RNase_HI_RT_Bel"/>
    <property type="match status" value="1"/>
</dbReference>
<dbReference type="InterPro" id="IPR012337">
    <property type="entry name" value="RNaseH-like_sf"/>
</dbReference>
<dbReference type="PANTHER" id="PTHR33064">
    <property type="entry name" value="POL PROTEIN"/>
    <property type="match status" value="1"/>
</dbReference>
<dbReference type="SUPFAM" id="SSF53098">
    <property type="entry name" value="Ribonuclease H-like"/>
    <property type="match status" value="1"/>
</dbReference>
<dbReference type="InterPro" id="IPR041577">
    <property type="entry name" value="RT_RNaseH_2"/>
</dbReference>
<feature type="coiled-coil region" evidence="10">
    <location>
        <begin position="1361"/>
        <end position="1388"/>
    </location>
</feature>
<feature type="domain" description="RNase H type-1" evidence="13">
    <location>
        <begin position="603"/>
        <end position="749"/>
    </location>
</feature>
<evidence type="ECO:0000256" key="11">
    <source>
        <dbReference type="SAM" id="MobiDB-lite"/>
    </source>
</evidence>
<dbReference type="Gene3D" id="2.40.70.10">
    <property type="entry name" value="Acid Proteases"/>
    <property type="match status" value="1"/>
</dbReference>
<feature type="domain" description="Reverse transcriptase" evidence="12">
    <location>
        <begin position="170"/>
        <end position="360"/>
    </location>
</feature>
<dbReference type="PROSITE" id="PS00141">
    <property type="entry name" value="ASP_PROTEASE"/>
    <property type="match status" value="1"/>
</dbReference>
<dbReference type="InterPro" id="IPR043502">
    <property type="entry name" value="DNA/RNA_pol_sf"/>
</dbReference>
<dbReference type="GO" id="GO:0003723">
    <property type="term" value="F:RNA binding"/>
    <property type="evidence" value="ECO:0007669"/>
    <property type="project" value="UniProtKB-KW"/>
</dbReference>
<dbReference type="FunFam" id="3.30.70.270:FF:000020">
    <property type="entry name" value="Transposon Tf2-6 polyprotein-like Protein"/>
    <property type="match status" value="2"/>
</dbReference>
<keyword evidence="8" id="KW-0695">RNA-directed DNA polymerase</keyword>
<evidence type="ECO:0000256" key="4">
    <source>
        <dbReference type="ARBA" id="ARBA00022695"/>
    </source>
</evidence>
<comment type="similarity">
    <text evidence="1">Belongs to the beta type-B retroviral polymerase family. HERV class-II K(HML-2) pol subfamily.</text>
</comment>
<evidence type="ECO:0000256" key="2">
    <source>
        <dbReference type="ARBA" id="ARBA00012180"/>
    </source>
</evidence>
<dbReference type="Pfam" id="PF00078">
    <property type="entry name" value="RVT_1"/>
    <property type="match status" value="2"/>
</dbReference>
<evidence type="ECO:0000256" key="6">
    <source>
        <dbReference type="ARBA" id="ARBA00022884"/>
    </source>
</evidence>
<keyword evidence="7" id="KW-0229">DNA integration</keyword>
<dbReference type="Gene3D" id="1.10.375.10">
    <property type="entry name" value="Human Immunodeficiency Virus Type 1 Capsid Protein"/>
    <property type="match status" value="1"/>
</dbReference>
<dbReference type="Proteomes" id="UP000269221">
    <property type="component" value="Unassembled WGS sequence"/>
</dbReference>
<dbReference type="InterPro" id="IPR051320">
    <property type="entry name" value="Viral_Replic_Matur_Polypro"/>
</dbReference>
<comment type="caution">
    <text evidence="14">The sequence shown here is derived from an EMBL/GenBank/DDBJ whole genome shotgun (WGS) entry which is preliminary data.</text>
</comment>
<keyword evidence="4" id="KW-0548">Nucleotidyltransferase</keyword>
<evidence type="ECO:0000256" key="7">
    <source>
        <dbReference type="ARBA" id="ARBA00022908"/>
    </source>
</evidence>
<feature type="region of interest" description="Disordered" evidence="11">
    <location>
        <begin position="1192"/>
        <end position="1214"/>
    </location>
</feature>
<evidence type="ECO:0000256" key="3">
    <source>
        <dbReference type="ARBA" id="ARBA00022679"/>
    </source>
</evidence>
<evidence type="ECO:0000259" key="12">
    <source>
        <dbReference type="PROSITE" id="PS50878"/>
    </source>
</evidence>
<evidence type="ECO:0000256" key="9">
    <source>
        <dbReference type="ARBA" id="ARBA00023172"/>
    </source>
</evidence>
<feature type="domain" description="Reverse transcriptase" evidence="12">
    <location>
        <begin position="1568"/>
        <end position="1749"/>
    </location>
</feature>
<dbReference type="InterPro" id="IPR001969">
    <property type="entry name" value="Aspartic_peptidase_AS"/>
</dbReference>
<gene>
    <name evidence="14" type="ORF">DUI87_03164</name>
</gene>
<keyword evidence="6" id="KW-0694">RNA-binding</keyword>
<dbReference type="PROSITE" id="PS50878">
    <property type="entry name" value="RT_POL"/>
    <property type="match status" value="2"/>
</dbReference>
<dbReference type="Pfam" id="PF00075">
    <property type="entry name" value="RNase_H"/>
    <property type="match status" value="1"/>
</dbReference>
<dbReference type="GO" id="GO:0006508">
    <property type="term" value="P:proteolysis"/>
    <property type="evidence" value="ECO:0007669"/>
    <property type="project" value="InterPro"/>
</dbReference>
<dbReference type="InterPro" id="IPR036397">
    <property type="entry name" value="RNaseH_sf"/>
</dbReference>
<dbReference type="InterPro" id="IPR002156">
    <property type="entry name" value="RNaseH_domain"/>
</dbReference>
<evidence type="ECO:0000256" key="8">
    <source>
        <dbReference type="ARBA" id="ARBA00022918"/>
    </source>
</evidence>
<dbReference type="Gene3D" id="3.10.20.370">
    <property type="match status" value="1"/>
</dbReference>
<keyword evidence="10" id="KW-0175">Coiled coil</keyword>
<dbReference type="InterPro" id="IPR021109">
    <property type="entry name" value="Peptidase_aspartic_dom_sf"/>
</dbReference>
<dbReference type="GO" id="GO:0015074">
    <property type="term" value="P:DNA integration"/>
    <property type="evidence" value="ECO:0007669"/>
    <property type="project" value="UniProtKB-KW"/>
</dbReference>
<keyword evidence="15" id="KW-1185">Reference proteome</keyword>
<dbReference type="PROSITE" id="PS50879">
    <property type="entry name" value="RNASE_H_1"/>
    <property type="match status" value="1"/>
</dbReference>
<dbReference type="EC" id="3.1.26.4" evidence="2"/>
<sequence length="2019" mass="226463">MRRHTTLDPGSDEGMQQLINLFLGQSTGDIRRKLQKIRGPNSRNLETLLDEAWRVFSNREEGDLLEQLEARIIFKNGEISLEVKDQQYVELLSLMLITKEIEVASEKENFRKIMDQVFPGVWASNIPGRAKNALPVQIRLKEGGQPVRVKQYPLKKEDIEGVSPIIENFLQLGLLRECQSDFNTPILPVKKPDGSYRLVQDLRAVNKVTEDLYPVVANPYTLLTRLTPELTWFTVLDLKDAFFCLPLHEASQKIFAFEWESPKTGRKTQLAWCVLPQGYKNSPTIFGEQLAKDLESWEPPPGEGQLLQYVDDLLIATRTQETCVDWTVSLLNFLGLQGYRVSQKKAQMVRQTVIYLGYEVSAGQRTLGQDRKEAICQTPKPQTVKELRTFLGMTRWCRLWIYNYGLLVKPLYALITEGSRDLQWTKDATRAFNQLKKALMSAPALGLPNVSKPFFLFSHEKQGIALGILAQNLGPCWRAVAYLSKQLDTAAKGWPGCLRAVAAVAINIQEARKFTLGQKMTVLVSHTMSAVLEAKGGHWLSPQRFLKYQAILVEQDDVEIVVTNIVNPASFLSGSMGEPVIDECLETIEATYSSRPDLKDTPLEDADTWFTDGSSYVVSGRRHAGYAVTTSREVIESGPLPTNTSAQKAEIIALIRALELAKGKEINIYTDSRYAFGVVHAHGAIWKERGLLNSQGKSIKHAQEILRLLDAIQLPERVAVMHIKAHQKVSSELEEGNMLADREAKEAAKGEVPDKAVEAALIPDGKVSIEVGTRKRSQSRDSRNSRSLIQSHPLPLMLLNVREGGNVTHANWHPFPKTTICDLCKAHKDYGKESPYFKGLLKVDLTGVAVVPVDMKQLFSCLTNSTEYKLWDAAWRKLLRDALPNLLANPETAIEEQGNPLTIDHLCVGETESLPDLTPDKDHDLAKPILTTDSFNKPYRLWLTESLLLNDDDWYFIAVDSSEPGTWPRIEGKFIIVGDCKYTPHEVEVLLGTLITDPGDFILWLRCTHPPTFLPKGQIVTQAIPTWDPSPENVLSTCPIQKIMEHKPKVDCEFSVGGEALNITDLLDMGVDVTILPTRDAQIRIVILLGSVIMVYKKLIKILEFVLVTSLLENVQGLLNVKDTTFLVFHLVSFLYVVYSFSRMSHTLLNTVGQQIEAREQGDKSVTQAAANPTAIQAAAKPDSEAKTPAVAAVKKGKKHTDKTDRPVDDDSGEATILDGTEARHLGSLSHDPVIDQEMMREASPCSLWERVLGSVAQRYLCADDLYMQQTQWKTIEQGIQRLREMAVAEIVFLDDINTRNPDLVPCTPVMWRKLVRLGPQEYSSALAITKRDETEETVLDMAKKLRTYADAVHGPTHARIAALEMHMRKLEDKMEENHKELKQDILQISAVQVEARENRVFWTVWIHWPGTSEPQKYEALVDTGAQCTLLPSRHVGEESVSIAGVTGGSQDFTLVEADVSLTGNEWKRHPIVTGPEAPCILGIDFVQNGYFKDPKGFRWAFGIAAVETGGVKQLNTLPGLSENPSAVGLLKVEEQQVPIATSIVHRRQYRTTRDAVIPIHKMIRELESQGVVSKTHSPFNSPIWPVRKSDGGWRLTVDYRALNKVTPPLSAAVPDMLELQYELESKAAKWYATIDIANAFFSIPLAVECRPQFAFTWRGVQYTWNRLPQGWKHSPTICHGPIQAALEKGEAPEHLQYIDDIIVWGNTAMEVFEKGEKIIQILLKAGFAIKKSKVKGPAQEIQFLGVKWHDGRRQIPTEVINKITAMCPPTNKKETQAFLGAIRFWRMHIPEYSQIVSPLYLVTRKKNDFYWGPEQQQAFAQIKQEIAHAVALGPVRTGPDVKNVLYSAAGNNGLSWSLWQKGPGETRGRPLGFWSRSYRGSETNYTPTEKEILAAYEGVQAASEVVGTETQLLLAPRLPVLGWMFKAEVPSTHHATNATWSKWIALITQRARIGNPNRPGILEIITNWPEGENFGLMDEEEQEQVTRAEEAPPYNQLPAEETRYALFTDGSCRIIGMK</sequence>
<dbReference type="InterPro" id="IPR000477">
    <property type="entry name" value="RT_dom"/>
</dbReference>
<protein>
    <recommendedName>
        <fullName evidence="2">ribonuclease H</fullName>
        <ecNumber evidence="2">3.1.26.4</ecNumber>
    </recommendedName>
</protein>
<evidence type="ECO:0000256" key="10">
    <source>
        <dbReference type="SAM" id="Coils"/>
    </source>
</evidence>
<organism evidence="14 15">
    <name type="scientific">Hirundo rustica rustica</name>
    <dbReference type="NCBI Taxonomy" id="333673"/>
    <lineage>
        <taxon>Eukaryota</taxon>
        <taxon>Metazoa</taxon>
        <taxon>Chordata</taxon>
        <taxon>Craniata</taxon>
        <taxon>Vertebrata</taxon>
        <taxon>Euteleostomi</taxon>
        <taxon>Archelosauria</taxon>
        <taxon>Archosauria</taxon>
        <taxon>Dinosauria</taxon>
        <taxon>Saurischia</taxon>
        <taxon>Theropoda</taxon>
        <taxon>Coelurosauria</taxon>
        <taxon>Aves</taxon>
        <taxon>Neognathae</taxon>
        <taxon>Neoaves</taxon>
        <taxon>Telluraves</taxon>
        <taxon>Australaves</taxon>
        <taxon>Passeriformes</taxon>
        <taxon>Sylvioidea</taxon>
        <taxon>Hirundinidae</taxon>
        <taxon>Hirundo</taxon>
    </lineage>
</organism>
<accession>A0A3M0L2E7</accession>
<dbReference type="EMBL" id="QRBI01000094">
    <property type="protein sequence ID" value="RMC19605.1"/>
    <property type="molecule type" value="Genomic_DNA"/>
</dbReference>
<dbReference type="Pfam" id="PF17919">
    <property type="entry name" value="RT_RNaseH_2"/>
    <property type="match status" value="2"/>
</dbReference>
<evidence type="ECO:0000256" key="5">
    <source>
        <dbReference type="ARBA" id="ARBA00022842"/>
    </source>
</evidence>
<dbReference type="SUPFAM" id="SSF56672">
    <property type="entry name" value="DNA/RNA polymerases"/>
    <property type="match status" value="2"/>
</dbReference>
<proteinExistence type="inferred from homology"/>